<keyword evidence="7" id="KW-0464">Manganese</keyword>
<dbReference type="PROSITE" id="PS01293">
    <property type="entry name" value="NUDIX_COA"/>
    <property type="match status" value="1"/>
</dbReference>
<dbReference type="GO" id="GO:0009132">
    <property type="term" value="P:nucleoside diphosphate metabolic process"/>
    <property type="evidence" value="ECO:0007669"/>
    <property type="project" value="InterPro"/>
</dbReference>
<evidence type="ECO:0000256" key="6">
    <source>
        <dbReference type="ARBA" id="ARBA00022842"/>
    </source>
</evidence>
<comment type="similarity">
    <text evidence="3">Belongs to the Nudix hydrolase family. PCD1 subfamily.</text>
</comment>
<evidence type="ECO:0000313" key="12">
    <source>
        <dbReference type="Proteomes" id="UP000038487"/>
    </source>
</evidence>
<dbReference type="PANTHER" id="PTHR12992:SF11">
    <property type="entry name" value="MITOCHONDRIAL COENZYME A DIPHOSPHATASE NUDT8"/>
    <property type="match status" value="1"/>
</dbReference>
<evidence type="ECO:0000313" key="10">
    <source>
        <dbReference type="EMBL" id="CPT25563.1"/>
    </source>
</evidence>
<dbReference type="InterPro" id="IPR000059">
    <property type="entry name" value="NUDIX_hydrolase_NudL_CS"/>
</dbReference>
<evidence type="ECO:0000259" key="9">
    <source>
        <dbReference type="PROSITE" id="PS51462"/>
    </source>
</evidence>
<dbReference type="PROSITE" id="PS51462">
    <property type="entry name" value="NUDIX"/>
    <property type="match status" value="1"/>
</dbReference>
<dbReference type="GO" id="GO:0030145">
    <property type="term" value="F:manganese ion binding"/>
    <property type="evidence" value="ECO:0007669"/>
    <property type="project" value="InterPro"/>
</dbReference>
<comment type="cofactor">
    <cofactor evidence="2">
        <name>Mg(2+)</name>
        <dbReference type="ChEBI" id="CHEBI:18420"/>
    </cofactor>
</comment>
<reference evidence="11 13" key="2">
    <citation type="submission" date="2018-08" db="EMBL/GenBank/DDBJ databases">
        <title>Linezolid Resistance in Mycobacterium abscessus: MIC Distribution and Comprehensive Investigation of Resistance Mechanisms.</title>
        <authorList>
            <person name="Ye M."/>
            <person name="Xu L."/>
            <person name="Zou Y."/>
            <person name="Li B."/>
            <person name="Guo Q."/>
            <person name="Zhang Y."/>
            <person name="Zhan M."/>
            <person name="Xu B."/>
            <person name="Yu F."/>
            <person name="Zhang Z."/>
            <person name="Chu H."/>
        </authorList>
    </citation>
    <scope>NUCLEOTIDE SEQUENCE [LARGE SCALE GENOMIC DNA]</scope>
    <source>
        <strain evidence="11 13">G143</strain>
    </source>
</reference>
<sequence>MTADEPFARRGLATAPLSPDAAPDWMRPLVDNAASVKDIYGRGVHPAVKAILQARKLPSSGRPAAVLVLVSADGAVTDPTEADLLLTVRASTLRQHSGQVSFPGGATDPGDGGPVGTALREAQEETGLDPARVQPLTVMESLFIPPSGFHVSPVLAYSPDPGPVLAVDPGETAEVSRVKIGDLVDPTNRIMVTKKTFGIRYSGPAFLLPGMLVWGFTGQIISAMLEVSGWAQPWDTHNLRDLDELLAEHLGGSV</sequence>
<comment type="cofactor">
    <cofactor evidence="1">
        <name>Mn(2+)</name>
        <dbReference type="ChEBI" id="CHEBI:29035"/>
    </cofactor>
</comment>
<evidence type="ECO:0000313" key="13">
    <source>
        <dbReference type="Proteomes" id="UP000284557"/>
    </source>
</evidence>
<proteinExistence type="inferred from homology"/>
<feature type="domain" description="Nudix hydrolase" evidence="9">
    <location>
        <begin position="61"/>
        <end position="208"/>
    </location>
</feature>
<evidence type="ECO:0000256" key="7">
    <source>
        <dbReference type="ARBA" id="ARBA00023211"/>
    </source>
</evidence>
<dbReference type="GO" id="GO:0000287">
    <property type="term" value="F:magnesium ion binding"/>
    <property type="evidence" value="ECO:0007669"/>
    <property type="project" value="InterPro"/>
</dbReference>
<keyword evidence="6" id="KW-0460">Magnesium</keyword>
<dbReference type="CDD" id="cd03426">
    <property type="entry name" value="NUDIX_CoAse_Nudt7"/>
    <property type="match status" value="1"/>
</dbReference>
<dbReference type="InterPro" id="IPR045121">
    <property type="entry name" value="CoAse"/>
</dbReference>
<dbReference type="PANTHER" id="PTHR12992">
    <property type="entry name" value="NUDIX HYDROLASE"/>
    <property type="match status" value="1"/>
</dbReference>
<evidence type="ECO:0000256" key="1">
    <source>
        <dbReference type="ARBA" id="ARBA00001936"/>
    </source>
</evidence>
<keyword evidence="4" id="KW-0479">Metal-binding</keyword>
<reference evidence="10 12" key="1">
    <citation type="submission" date="2015-03" db="EMBL/GenBank/DDBJ databases">
        <authorList>
            <consortium name="Pathogen Informatics"/>
            <person name="Murphy D."/>
        </authorList>
    </citation>
    <scope>NUCLEOTIDE SEQUENCE [LARGE SCALE GENOMIC DNA]</scope>
    <source>
        <strain evidence="10 12">PAP036</strain>
    </source>
</reference>
<dbReference type="Proteomes" id="UP000038487">
    <property type="component" value="Unassembled WGS sequence"/>
</dbReference>
<protein>
    <submittedName>
        <fullName evidence="11">CoA pyrophosphatase</fullName>
    </submittedName>
    <submittedName>
        <fullName evidence="10">Nudix hydrolase NudL</fullName>
    </submittedName>
</protein>
<evidence type="ECO:0000256" key="3">
    <source>
        <dbReference type="ARBA" id="ARBA00006506"/>
    </source>
</evidence>
<dbReference type="GeneID" id="93377365"/>
<name>A0A0U0Y938_9MYCO</name>
<evidence type="ECO:0000256" key="4">
    <source>
        <dbReference type="ARBA" id="ARBA00022723"/>
    </source>
</evidence>
<dbReference type="InterPro" id="IPR000086">
    <property type="entry name" value="NUDIX_hydrolase_dom"/>
</dbReference>
<gene>
    <name evidence="10" type="primary">nudL</name>
    <name evidence="11" type="ORF">D2E76_08280</name>
    <name evidence="10" type="ORF">ERS075527_02035</name>
</gene>
<dbReference type="InterPro" id="IPR015797">
    <property type="entry name" value="NUDIX_hydrolase-like_dom_sf"/>
</dbReference>
<feature type="region of interest" description="Disordered" evidence="8">
    <location>
        <begin position="98"/>
        <end position="117"/>
    </location>
</feature>
<dbReference type="Gene3D" id="3.90.79.10">
    <property type="entry name" value="Nucleoside Triphosphate Pyrophosphohydrolase"/>
    <property type="match status" value="1"/>
</dbReference>
<dbReference type="AlphaFoldDB" id="A0A0U0Y938"/>
<evidence type="ECO:0000256" key="2">
    <source>
        <dbReference type="ARBA" id="ARBA00001946"/>
    </source>
</evidence>
<dbReference type="EMBL" id="CSUW01000004">
    <property type="protein sequence ID" value="CPT25563.1"/>
    <property type="molecule type" value="Genomic_DNA"/>
</dbReference>
<dbReference type="RefSeq" id="WP_005083528.1">
    <property type="nucleotide sequence ID" value="NZ_CM125927.1"/>
</dbReference>
<dbReference type="EMBL" id="QXBN01000004">
    <property type="protein sequence ID" value="RIT41316.1"/>
    <property type="molecule type" value="Genomic_DNA"/>
</dbReference>
<dbReference type="GO" id="GO:0010945">
    <property type="term" value="F:coenzyme A diphosphatase activity"/>
    <property type="evidence" value="ECO:0007669"/>
    <property type="project" value="InterPro"/>
</dbReference>
<comment type="caution">
    <text evidence="10">The sequence shown here is derived from an EMBL/GenBank/DDBJ whole genome shotgun (WGS) entry which is preliminary data.</text>
</comment>
<dbReference type="Proteomes" id="UP000284557">
    <property type="component" value="Unassembled WGS sequence"/>
</dbReference>
<dbReference type="SUPFAM" id="SSF55811">
    <property type="entry name" value="Nudix"/>
    <property type="match status" value="1"/>
</dbReference>
<accession>A0A0U0Y938</accession>
<evidence type="ECO:0000313" key="11">
    <source>
        <dbReference type="EMBL" id="RIT41316.1"/>
    </source>
</evidence>
<evidence type="ECO:0000256" key="8">
    <source>
        <dbReference type="SAM" id="MobiDB-lite"/>
    </source>
</evidence>
<keyword evidence="5 10" id="KW-0378">Hydrolase</keyword>
<dbReference type="Pfam" id="PF00293">
    <property type="entry name" value="NUDIX"/>
    <property type="match status" value="1"/>
</dbReference>
<organism evidence="10 12">
    <name type="scientific">Mycobacteroides abscessus</name>
    <dbReference type="NCBI Taxonomy" id="36809"/>
    <lineage>
        <taxon>Bacteria</taxon>
        <taxon>Bacillati</taxon>
        <taxon>Actinomycetota</taxon>
        <taxon>Actinomycetes</taxon>
        <taxon>Mycobacteriales</taxon>
        <taxon>Mycobacteriaceae</taxon>
        <taxon>Mycobacteroides</taxon>
    </lineage>
</organism>
<evidence type="ECO:0000256" key="5">
    <source>
        <dbReference type="ARBA" id="ARBA00022801"/>
    </source>
</evidence>